<evidence type="ECO:0000313" key="2">
    <source>
        <dbReference type="Proteomes" id="UP001476798"/>
    </source>
</evidence>
<evidence type="ECO:0008006" key="3">
    <source>
        <dbReference type="Google" id="ProtNLM"/>
    </source>
</evidence>
<accession>A0ABV0PIH5</accession>
<name>A0ABV0PIH5_9TELE</name>
<comment type="caution">
    <text evidence="1">The sequence shown here is derived from an EMBL/GenBank/DDBJ whole genome shotgun (WGS) entry which is preliminary data.</text>
</comment>
<organism evidence="1 2">
    <name type="scientific">Goodea atripinnis</name>
    <dbReference type="NCBI Taxonomy" id="208336"/>
    <lineage>
        <taxon>Eukaryota</taxon>
        <taxon>Metazoa</taxon>
        <taxon>Chordata</taxon>
        <taxon>Craniata</taxon>
        <taxon>Vertebrata</taxon>
        <taxon>Euteleostomi</taxon>
        <taxon>Actinopterygii</taxon>
        <taxon>Neopterygii</taxon>
        <taxon>Teleostei</taxon>
        <taxon>Neoteleostei</taxon>
        <taxon>Acanthomorphata</taxon>
        <taxon>Ovalentaria</taxon>
        <taxon>Atherinomorphae</taxon>
        <taxon>Cyprinodontiformes</taxon>
        <taxon>Goodeidae</taxon>
        <taxon>Goodea</taxon>
    </lineage>
</organism>
<keyword evidence="2" id="KW-1185">Reference proteome</keyword>
<sequence length="116" mass="13479">MFEFMKKQKISFPSSTSTVDFMRSCRLKVLPPQSLNMIKIYVLTSAELSCMMSHRSNRTRTVLQQEQRKSSKHDLKVSELLQKVFPMLTKGDAGEEETLSLLSLYFTVRKKEIKNI</sequence>
<protein>
    <recommendedName>
        <fullName evidence="3">BHLH domain-containing protein</fullName>
    </recommendedName>
</protein>
<proteinExistence type="predicted"/>
<dbReference type="EMBL" id="JAHRIO010074878">
    <property type="protein sequence ID" value="MEQ2183231.1"/>
    <property type="molecule type" value="Genomic_DNA"/>
</dbReference>
<reference evidence="1 2" key="1">
    <citation type="submission" date="2021-06" db="EMBL/GenBank/DDBJ databases">
        <authorList>
            <person name="Palmer J.M."/>
        </authorList>
    </citation>
    <scope>NUCLEOTIDE SEQUENCE [LARGE SCALE GENOMIC DNA]</scope>
    <source>
        <strain evidence="1 2">GA_2019</strain>
        <tissue evidence="1">Muscle</tissue>
    </source>
</reference>
<gene>
    <name evidence="1" type="ORF">GOODEAATRI_030644</name>
</gene>
<evidence type="ECO:0000313" key="1">
    <source>
        <dbReference type="EMBL" id="MEQ2183231.1"/>
    </source>
</evidence>
<dbReference type="Proteomes" id="UP001476798">
    <property type="component" value="Unassembled WGS sequence"/>
</dbReference>